<reference evidence="1" key="1">
    <citation type="submission" date="2019-11" db="EMBL/GenBank/DDBJ databases">
        <authorList>
            <person name="Feng L."/>
        </authorList>
    </citation>
    <scope>NUCLEOTIDE SEQUENCE</scope>
    <source>
        <strain evidence="1">BfaecisLFYP10</strain>
    </source>
</reference>
<sequence>MQSVLLFQFPADTVAAAVEKIPVEPFPVLVHVDRHDVQVVAVDVLVLEYKIRLVSETEFFQILAGDILQLNIGQHILRVRVERDMHHRLLDLHLRWQEGEKTLHRLAYVHRSRTVIVDAVGGEKPPLRLVNLLPVVGNRAVQRTSYTDFCDHFASISLESSTIRRLSFTSSTVCCSNL</sequence>
<protein>
    <submittedName>
        <fullName evidence="1">Uncharacterized protein</fullName>
    </submittedName>
</protein>
<evidence type="ECO:0000313" key="1">
    <source>
        <dbReference type="EMBL" id="VYT54101.1"/>
    </source>
</evidence>
<organism evidence="1">
    <name type="scientific">Bacteroides faecis</name>
    <dbReference type="NCBI Taxonomy" id="674529"/>
    <lineage>
        <taxon>Bacteria</taxon>
        <taxon>Pseudomonadati</taxon>
        <taxon>Bacteroidota</taxon>
        <taxon>Bacteroidia</taxon>
        <taxon>Bacteroidales</taxon>
        <taxon>Bacteroidaceae</taxon>
        <taxon>Bacteroides</taxon>
    </lineage>
</organism>
<gene>
    <name evidence="1" type="ORF">BFLFYP10_04663</name>
</gene>
<name>A0A6N2XI50_9BACE</name>
<dbReference type="EMBL" id="CACRSZ010000098">
    <property type="protein sequence ID" value="VYT54101.1"/>
    <property type="molecule type" value="Genomic_DNA"/>
</dbReference>
<proteinExistence type="predicted"/>
<dbReference type="AlphaFoldDB" id="A0A6N2XI50"/>
<accession>A0A6N2XI50</accession>